<gene>
    <name evidence="1" type="ORF">K7H17_12070</name>
</gene>
<dbReference type="RefSeq" id="WP_230697681.1">
    <property type="nucleotide sequence ID" value="NZ_JAINWF010000006.1"/>
</dbReference>
<accession>A0A9X1SQ68</accession>
<dbReference type="EMBL" id="JAINWF010000006">
    <property type="protein sequence ID" value="MCD1608603.1"/>
    <property type="molecule type" value="Genomic_DNA"/>
</dbReference>
<keyword evidence="2" id="KW-1185">Reference proteome</keyword>
<comment type="caution">
    <text evidence="1">The sequence shown here is derived from an EMBL/GenBank/DDBJ whole genome shotgun (WGS) entry which is preliminary data.</text>
</comment>
<sequence>MKVRVLTKKVITDLEKYISQTTSIKIACGCAGIPQSTFFYWQKQAKELEEMDLEPEELSEDERLLLELLERVDVAKAKSCKPAIDTVMKAIKNGDANQAARLLSRRMPEEFGDWNRKEVTIKQEITEESSTGIALIPSMSSGDGDLDALLQQQQSEALHLAKTRTEELG</sequence>
<evidence type="ECO:0000313" key="1">
    <source>
        <dbReference type="EMBL" id="MCD1608603.1"/>
    </source>
</evidence>
<organism evidence="1 2">
    <name type="scientific">Stutzerimonas kunmingensis</name>
    <dbReference type="NCBI Taxonomy" id="1211807"/>
    <lineage>
        <taxon>Bacteria</taxon>
        <taxon>Pseudomonadati</taxon>
        <taxon>Pseudomonadota</taxon>
        <taxon>Gammaproteobacteria</taxon>
        <taxon>Pseudomonadales</taxon>
        <taxon>Pseudomonadaceae</taxon>
        <taxon>Stutzerimonas</taxon>
    </lineage>
</organism>
<evidence type="ECO:0000313" key="2">
    <source>
        <dbReference type="Proteomes" id="UP001138989"/>
    </source>
</evidence>
<protein>
    <submittedName>
        <fullName evidence="1">Uncharacterized protein</fullName>
    </submittedName>
</protein>
<name>A0A9X1SQ68_9GAMM</name>
<proteinExistence type="predicted"/>
<dbReference type="Proteomes" id="UP001138989">
    <property type="component" value="Unassembled WGS sequence"/>
</dbReference>
<dbReference type="AlphaFoldDB" id="A0A9X1SQ68"/>
<reference evidence="1" key="1">
    <citation type="submission" date="2021-08" db="EMBL/GenBank/DDBJ databases">
        <title>Isolation and characterization of neutrophilic mixotrophic iron-oxidizing bacteria from deep-sea hydrothermal vents.</title>
        <authorList>
            <person name="He Y."/>
        </authorList>
    </citation>
    <scope>NUCLEOTIDE SEQUENCE</scope>
    <source>
        <strain evidence="1">IOP_13</strain>
    </source>
</reference>